<dbReference type="EMBL" id="CAJFDI010000005">
    <property type="protein sequence ID" value="CAD5233055.1"/>
    <property type="molecule type" value="Genomic_DNA"/>
</dbReference>
<keyword evidence="4" id="KW-1185">Reference proteome</keyword>
<keyword evidence="1" id="KW-1133">Transmembrane helix</keyword>
<reference evidence="5" key="1">
    <citation type="submission" date="2016-11" db="UniProtKB">
        <authorList>
            <consortium name="WormBaseParasite"/>
        </authorList>
    </citation>
    <scope>IDENTIFICATION</scope>
</reference>
<sequence>MTVHLDSLPEHCVLHDKDSPDVWMLFFPSALNFVNFLLLCYLFLMYYSLAQLSKKFGKEAERFIEIAAERGIGPDARKAVRDWAKSQGAEYQKLTQHLDDV</sequence>
<dbReference type="Proteomes" id="UP000095284">
    <property type="component" value="Unplaced"/>
</dbReference>
<proteinExistence type="predicted"/>
<dbReference type="Proteomes" id="UP000659654">
    <property type="component" value="Unassembled WGS sequence"/>
</dbReference>
<dbReference type="WBParaSite" id="BXY_0546400.1">
    <property type="protein sequence ID" value="BXY_0546400.1"/>
    <property type="gene ID" value="BXY_0546400"/>
</dbReference>
<evidence type="ECO:0000313" key="5">
    <source>
        <dbReference type="WBParaSite" id="BXY_0546400.1"/>
    </source>
</evidence>
<evidence type="ECO:0000313" key="2">
    <source>
        <dbReference type="EMBL" id="CAD5233055.1"/>
    </source>
</evidence>
<reference evidence="2" key="2">
    <citation type="submission" date="2020-09" db="EMBL/GenBank/DDBJ databases">
        <authorList>
            <person name="Kikuchi T."/>
        </authorList>
    </citation>
    <scope>NUCLEOTIDE SEQUENCE</scope>
    <source>
        <strain evidence="2">Ka4C1</strain>
    </source>
</reference>
<evidence type="ECO:0000313" key="4">
    <source>
        <dbReference type="Proteomes" id="UP000659654"/>
    </source>
</evidence>
<keyword evidence="1" id="KW-0472">Membrane</keyword>
<organism evidence="3 5">
    <name type="scientific">Bursaphelenchus xylophilus</name>
    <name type="common">Pinewood nematode worm</name>
    <name type="synonym">Aphelenchoides xylophilus</name>
    <dbReference type="NCBI Taxonomy" id="6326"/>
    <lineage>
        <taxon>Eukaryota</taxon>
        <taxon>Metazoa</taxon>
        <taxon>Ecdysozoa</taxon>
        <taxon>Nematoda</taxon>
        <taxon>Chromadorea</taxon>
        <taxon>Rhabditida</taxon>
        <taxon>Tylenchina</taxon>
        <taxon>Tylenchomorpha</taxon>
        <taxon>Aphelenchoidea</taxon>
        <taxon>Aphelenchoididae</taxon>
        <taxon>Bursaphelenchus</taxon>
    </lineage>
</organism>
<evidence type="ECO:0000256" key="1">
    <source>
        <dbReference type="SAM" id="Phobius"/>
    </source>
</evidence>
<accession>A0A1I7RXJ7</accession>
<dbReference type="Proteomes" id="UP000582659">
    <property type="component" value="Unassembled WGS sequence"/>
</dbReference>
<gene>
    <name evidence="2" type="ORF">BXYJ_LOCUS13146</name>
</gene>
<name>A0A1I7RXJ7_BURXY</name>
<evidence type="ECO:0000313" key="3">
    <source>
        <dbReference type="Proteomes" id="UP000095284"/>
    </source>
</evidence>
<keyword evidence="1" id="KW-0812">Transmembrane</keyword>
<feature type="transmembrane region" description="Helical" evidence="1">
    <location>
        <begin position="23"/>
        <end position="49"/>
    </location>
</feature>
<dbReference type="AlphaFoldDB" id="A0A1I7RXJ7"/>
<protein>
    <submittedName>
        <fullName evidence="2">(pine wood nematode) hypothetical protein</fullName>
    </submittedName>
</protein>
<dbReference type="EMBL" id="CAJFCV020000005">
    <property type="protein sequence ID" value="CAG9126492.1"/>
    <property type="molecule type" value="Genomic_DNA"/>
</dbReference>